<evidence type="ECO:0000256" key="8">
    <source>
        <dbReference type="RuleBase" id="RU364068"/>
    </source>
</evidence>
<comment type="similarity">
    <text evidence="4 8">Belongs to the inositol monophosphatase superfamily.</text>
</comment>
<dbReference type="GO" id="GO:0016787">
    <property type="term" value="F:hydrolase activity"/>
    <property type="evidence" value="ECO:0007669"/>
    <property type="project" value="UniProtKB-KW"/>
</dbReference>
<evidence type="ECO:0000256" key="3">
    <source>
        <dbReference type="ARBA" id="ARBA00005152"/>
    </source>
</evidence>
<dbReference type="Pfam" id="PF00459">
    <property type="entry name" value="Inositol_P"/>
    <property type="match status" value="1"/>
</dbReference>
<evidence type="ECO:0000256" key="5">
    <source>
        <dbReference type="ARBA" id="ARBA00022723"/>
    </source>
</evidence>
<dbReference type="InterPro" id="IPR020583">
    <property type="entry name" value="Inositol_monoP_metal-BS"/>
</dbReference>
<comment type="pathway">
    <text evidence="3">Polyol metabolism; myo-inositol biosynthesis; myo-inositol from D-glucose 6-phosphate: step 2/2.</text>
</comment>
<evidence type="ECO:0000313" key="9">
    <source>
        <dbReference type="EMBL" id="MFD1673429.1"/>
    </source>
</evidence>
<dbReference type="Gene3D" id="3.40.190.80">
    <property type="match status" value="1"/>
</dbReference>
<dbReference type="PRINTS" id="PR00377">
    <property type="entry name" value="IMPHPHTASES"/>
</dbReference>
<dbReference type="InterPro" id="IPR033942">
    <property type="entry name" value="IMPase"/>
</dbReference>
<comment type="cofactor">
    <cofactor evidence="2 8">
        <name>Mg(2+)</name>
        <dbReference type="ChEBI" id="CHEBI:18420"/>
    </cofactor>
</comment>
<evidence type="ECO:0000313" key="10">
    <source>
        <dbReference type="Proteomes" id="UP001597079"/>
    </source>
</evidence>
<dbReference type="InterPro" id="IPR000760">
    <property type="entry name" value="Inositol_monophosphatase-like"/>
</dbReference>
<evidence type="ECO:0000256" key="1">
    <source>
        <dbReference type="ARBA" id="ARBA00001033"/>
    </source>
</evidence>
<organism evidence="9 10">
    <name type="scientific">Alicyclobacillus fodiniaquatilis</name>
    <dbReference type="NCBI Taxonomy" id="1661150"/>
    <lineage>
        <taxon>Bacteria</taxon>
        <taxon>Bacillati</taxon>
        <taxon>Bacillota</taxon>
        <taxon>Bacilli</taxon>
        <taxon>Bacillales</taxon>
        <taxon>Alicyclobacillaceae</taxon>
        <taxon>Alicyclobacillus</taxon>
    </lineage>
</organism>
<dbReference type="Proteomes" id="UP001597079">
    <property type="component" value="Unassembled WGS sequence"/>
</dbReference>
<keyword evidence="7 8" id="KW-0460">Magnesium</keyword>
<dbReference type="PANTHER" id="PTHR20854">
    <property type="entry name" value="INOSITOL MONOPHOSPHATASE"/>
    <property type="match status" value="1"/>
</dbReference>
<evidence type="ECO:0000256" key="4">
    <source>
        <dbReference type="ARBA" id="ARBA00009759"/>
    </source>
</evidence>
<dbReference type="InterPro" id="IPR020552">
    <property type="entry name" value="Inositol_monoPase_Li-sen"/>
</dbReference>
<accession>A0ABW4JBH9</accession>
<keyword evidence="6 8" id="KW-0378">Hydrolase</keyword>
<reference evidence="10" key="1">
    <citation type="journal article" date="2019" name="Int. J. Syst. Evol. Microbiol.">
        <title>The Global Catalogue of Microorganisms (GCM) 10K type strain sequencing project: providing services to taxonomists for standard genome sequencing and annotation.</title>
        <authorList>
            <consortium name="The Broad Institute Genomics Platform"/>
            <consortium name="The Broad Institute Genome Sequencing Center for Infectious Disease"/>
            <person name="Wu L."/>
            <person name="Ma J."/>
        </authorList>
    </citation>
    <scope>NUCLEOTIDE SEQUENCE [LARGE SCALE GENOMIC DNA]</scope>
    <source>
        <strain evidence="10">CGMCC 1.12286</strain>
    </source>
</reference>
<dbReference type="CDD" id="cd01639">
    <property type="entry name" value="IMPase"/>
    <property type="match status" value="1"/>
</dbReference>
<dbReference type="RefSeq" id="WP_377940817.1">
    <property type="nucleotide sequence ID" value="NZ_JBHUCX010000004.1"/>
</dbReference>
<gene>
    <name evidence="9" type="ORF">ACFSB2_01660</name>
</gene>
<protein>
    <recommendedName>
        <fullName evidence="8">Inositol-1-monophosphatase</fullName>
        <ecNumber evidence="8">3.1.3.25</ecNumber>
    </recommendedName>
</protein>
<dbReference type="PANTHER" id="PTHR20854:SF4">
    <property type="entry name" value="INOSITOL-1-MONOPHOSPHATASE-RELATED"/>
    <property type="match status" value="1"/>
</dbReference>
<evidence type="ECO:0000256" key="7">
    <source>
        <dbReference type="ARBA" id="ARBA00022842"/>
    </source>
</evidence>
<dbReference type="PROSITE" id="PS00630">
    <property type="entry name" value="IMP_2"/>
    <property type="match status" value="1"/>
</dbReference>
<dbReference type="Gene3D" id="3.30.540.10">
    <property type="entry name" value="Fructose-1,6-Bisphosphatase, subunit A, domain 1"/>
    <property type="match status" value="1"/>
</dbReference>
<dbReference type="EMBL" id="JBHUCX010000004">
    <property type="protein sequence ID" value="MFD1673429.1"/>
    <property type="molecule type" value="Genomic_DNA"/>
</dbReference>
<keyword evidence="10" id="KW-1185">Reference proteome</keyword>
<dbReference type="EC" id="3.1.3.25" evidence="8"/>
<keyword evidence="5 8" id="KW-0479">Metal-binding</keyword>
<name>A0ABW4JBH9_9BACL</name>
<proteinExistence type="inferred from homology"/>
<evidence type="ECO:0000256" key="2">
    <source>
        <dbReference type="ARBA" id="ARBA00001946"/>
    </source>
</evidence>
<dbReference type="PRINTS" id="PR00378">
    <property type="entry name" value="LIIMPHPHTASE"/>
</dbReference>
<evidence type="ECO:0000256" key="6">
    <source>
        <dbReference type="ARBA" id="ARBA00022801"/>
    </source>
</evidence>
<dbReference type="SUPFAM" id="SSF56655">
    <property type="entry name" value="Carbohydrate phosphatase"/>
    <property type="match status" value="1"/>
</dbReference>
<comment type="caution">
    <text evidence="9">The sequence shown here is derived from an EMBL/GenBank/DDBJ whole genome shotgun (WGS) entry which is preliminary data.</text>
</comment>
<sequence length="298" mass="32586">MTTSASINGLVLQTAIEAALEAGAYFRSRFATELVVHTKTSPADVVTDVDAHCERIIRGHIEKAFPTHQVLGEEAVEPGREASVQATHQMKDEASLWIVDPLDGTTNFVNAIPLSVVSIAYASHGQIEVGVIYDPYREELFYTVRGQGAHLTTREDAQAWLRESTKRTPGMRLSVSRVSEIDHAVLATGLPMRHLNRTLMMERTMHIVKRAKSLRTLGAAALHLAYVAAGRIDVFWEFELNAWDVAAGVLLVQEAGGQVSQLDGTDYGLVTRDLIAAGEANLAREICNQLAGDDDQIE</sequence>
<comment type="catalytic activity">
    <reaction evidence="1 8">
        <text>a myo-inositol phosphate + H2O = myo-inositol + phosphate</text>
        <dbReference type="Rhea" id="RHEA:24056"/>
        <dbReference type="ChEBI" id="CHEBI:15377"/>
        <dbReference type="ChEBI" id="CHEBI:17268"/>
        <dbReference type="ChEBI" id="CHEBI:43474"/>
        <dbReference type="ChEBI" id="CHEBI:84139"/>
        <dbReference type="EC" id="3.1.3.25"/>
    </reaction>
</comment>
<dbReference type="InterPro" id="IPR020550">
    <property type="entry name" value="Inositol_monophosphatase_CS"/>
</dbReference>
<dbReference type="PROSITE" id="PS00629">
    <property type="entry name" value="IMP_1"/>
    <property type="match status" value="1"/>
</dbReference>